<gene>
    <name evidence="4" type="ORF">UC3_03243</name>
</gene>
<dbReference type="AlphaFoldDB" id="R3TKT0"/>
<comment type="similarity">
    <text evidence="1">Belongs to the Gfo/Idh/MocA family.</text>
</comment>
<keyword evidence="5" id="KW-1185">Reference proteome</keyword>
<dbReference type="OrthoDB" id="9815825at2"/>
<feature type="domain" description="Gfo/Idh/MocA-like oxidoreductase C-terminal" evidence="3">
    <location>
        <begin position="155"/>
        <end position="390"/>
    </location>
</feature>
<comment type="caution">
    <text evidence="4">The sequence shown here is derived from an EMBL/GenBank/DDBJ whole genome shotgun (WGS) entry which is preliminary data.</text>
</comment>
<accession>R3TKT0</accession>
<dbReference type="RefSeq" id="WP_010769874.1">
    <property type="nucleotide sequence ID" value="NZ_ASWE01000001.1"/>
</dbReference>
<protein>
    <recommendedName>
        <fullName evidence="6">Oxidoreductase NAD-binding Rossmann fold protein</fullName>
    </recommendedName>
</protein>
<dbReference type="GO" id="GO:0000166">
    <property type="term" value="F:nucleotide binding"/>
    <property type="evidence" value="ECO:0007669"/>
    <property type="project" value="InterPro"/>
</dbReference>
<feature type="domain" description="Gfo/Idh/MocA-like oxidoreductase N-terminal" evidence="2">
    <location>
        <begin position="12"/>
        <end position="143"/>
    </location>
</feature>
<evidence type="ECO:0000256" key="1">
    <source>
        <dbReference type="ARBA" id="ARBA00010928"/>
    </source>
</evidence>
<dbReference type="Gene3D" id="3.40.50.720">
    <property type="entry name" value="NAD(P)-binding Rossmann-like Domain"/>
    <property type="match status" value="1"/>
</dbReference>
<reference evidence="4 5" key="1">
    <citation type="submission" date="2013-02" db="EMBL/GenBank/DDBJ databases">
        <title>The Genome Sequence of Enterococcus phoeniculicola BAA-412.</title>
        <authorList>
            <consortium name="The Broad Institute Genome Sequencing Platform"/>
            <consortium name="The Broad Institute Genome Sequencing Center for Infectious Disease"/>
            <person name="Earl A.M."/>
            <person name="Gilmore M.S."/>
            <person name="Lebreton F."/>
            <person name="Walker B."/>
            <person name="Young S.K."/>
            <person name="Zeng Q."/>
            <person name="Gargeya S."/>
            <person name="Fitzgerald M."/>
            <person name="Haas B."/>
            <person name="Abouelleil A."/>
            <person name="Alvarado L."/>
            <person name="Arachchi H.M."/>
            <person name="Berlin A.M."/>
            <person name="Chapman S.B."/>
            <person name="Dewar J."/>
            <person name="Goldberg J."/>
            <person name="Griggs A."/>
            <person name="Gujja S."/>
            <person name="Hansen M."/>
            <person name="Howarth C."/>
            <person name="Imamovic A."/>
            <person name="Larimer J."/>
            <person name="McCowan C."/>
            <person name="Murphy C."/>
            <person name="Neiman D."/>
            <person name="Pearson M."/>
            <person name="Priest M."/>
            <person name="Roberts A."/>
            <person name="Saif S."/>
            <person name="Shea T."/>
            <person name="Sisk P."/>
            <person name="Sykes S."/>
            <person name="Wortman J."/>
            <person name="Nusbaum C."/>
            <person name="Birren B."/>
        </authorList>
    </citation>
    <scope>NUCLEOTIDE SEQUENCE [LARGE SCALE GENOMIC DNA]</scope>
    <source>
        <strain evidence="4 5">ATCC BAA-412</strain>
    </source>
</reference>
<dbReference type="EMBL" id="AJAT01000018">
    <property type="protein sequence ID" value="EOL41678.1"/>
    <property type="molecule type" value="Genomic_DNA"/>
</dbReference>
<evidence type="ECO:0000313" key="5">
    <source>
        <dbReference type="Proteomes" id="UP000013785"/>
    </source>
</evidence>
<dbReference type="PANTHER" id="PTHR43708:SF3">
    <property type="entry name" value="OXIDOREDUCTASE"/>
    <property type="match status" value="1"/>
</dbReference>
<dbReference type="PANTHER" id="PTHR43708">
    <property type="entry name" value="CONSERVED EXPRESSED OXIDOREDUCTASE (EUROFUNG)"/>
    <property type="match status" value="1"/>
</dbReference>
<organism evidence="4 5">
    <name type="scientific">Enterococcus phoeniculicola ATCC BAA-412</name>
    <dbReference type="NCBI Taxonomy" id="1158610"/>
    <lineage>
        <taxon>Bacteria</taxon>
        <taxon>Bacillati</taxon>
        <taxon>Bacillota</taxon>
        <taxon>Bacilli</taxon>
        <taxon>Lactobacillales</taxon>
        <taxon>Enterococcaceae</taxon>
        <taxon>Enterococcus</taxon>
    </lineage>
</organism>
<dbReference type="eggNOG" id="COG0673">
    <property type="taxonomic scope" value="Bacteria"/>
</dbReference>
<evidence type="ECO:0000313" key="4">
    <source>
        <dbReference type="EMBL" id="EOL41678.1"/>
    </source>
</evidence>
<dbReference type="InterPro" id="IPR000683">
    <property type="entry name" value="Gfo/Idh/MocA-like_OxRdtase_N"/>
</dbReference>
<dbReference type="Pfam" id="PF01408">
    <property type="entry name" value="GFO_IDH_MocA"/>
    <property type="match status" value="1"/>
</dbReference>
<dbReference type="InterPro" id="IPR051317">
    <property type="entry name" value="Gfo/Idh/MocA_oxidoreduct"/>
</dbReference>
<dbReference type="SUPFAM" id="SSF51735">
    <property type="entry name" value="NAD(P)-binding Rossmann-fold domains"/>
    <property type="match status" value="1"/>
</dbReference>
<evidence type="ECO:0000259" key="2">
    <source>
        <dbReference type="Pfam" id="PF01408"/>
    </source>
</evidence>
<dbReference type="SUPFAM" id="SSF55347">
    <property type="entry name" value="Glyceraldehyde-3-phosphate dehydrogenase-like, C-terminal domain"/>
    <property type="match status" value="1"/>
</dbReference>
<sequence>MINGEKFMDRPLRWGMIGGGKTSGVGYKHRTGAQRDAANYQLVAGAFDIDEERGRSFGVNLGVTAERCYADYHVMLEEESKREDGIEVVSIALPNGLHYEATKKALEAGLHVICEKPLFFTSEEGEEIKKLAEEKRKIVGVSYGFSGNQMLLQMRDMIAEGAIGEVTMVELQYTHGYGADPEGDTKNPSQQWRVNPKISGDTFVIGDLSTHTIYMSQLILPELKIDQLLCMRQSFIESRKPLEDNAYVLMKYNTGAVGRVWTSAVNCGCVDGHRIRIVGTKASLEWWDAIPYEVSYEIQGEPIQKLIRGSDYLSDACKADERLGVLHVEGLSDAWANVYRKIALAIHAKNNGDEEALAKMVYPDIDAGINGIKWIENCVKSSNQGSVWVDFE</sequence>
<dbReference type="PATRIC" id="fig|1158610.3.peg.3231"/>
<dbReference type="STRING" id="154621.RV11_GL002799"/>
<dbReference type="InterPro" id="IPR004104">
    <property type="entry name" value="Gfo/Idh/MocA-like_OxRdtase_C"/>
</dbReference>
<evidence type="ECO:0000259" key="3">
    <source>
        <dbReference type="Pfam" id="PF02894"/>
    </source>
</evidence>
<evidence type="ECO:0008006" key="6">
    <source>
        <dbReference type="Google" id="ProtNLM"/>
    </source>
</evidence>
<dbReference type="Pfam" id="PF02894">
    <property type="entry name" value="GFO_IDH_MocA_C"/>
    <property type="match status" value="1"/>
</dbReference>
<proteinExistence type="inferred from homology"/>
<dbReference type="InterPro" id="IPR036291">
    <property type="entry name" value="NAD(P)-bd_dom_sf"/>
</dbReference>
<dbReference type="Gene3D" id="3.30.360.10">
    <property type="entry name" value="Dihydrodipicolinate Reductase, domain 2"/>
    <property type="match status" value="1"/>
</dbReference>
<dbReference type="Proteomes" id="UP000013785">
    <property type="component" value="Unassembled WGS sequence"/>
</dbReference>
<dbReference type="HOGENOM" id="CLU_023194_17_1_9"/>
<name>R3TKT0_9ENTE</name>